<keyword evidence="3 5" id="KW-1133">Transmembrane helix</keyword>
<dbReference type="PANTHER" id="PTHR43847:SF1">
    <property type="entry name" value="BLL3993 PROTEIN"/>
    <property type="match status" value="1"/>
</dbReference>
<keyword evidence="2 5" id="KW-0812">Transmembrane</keyword>
<dbReference type="PANTHER" id="PTHR43847">
    <property type="entry name" value="BLL3993 PROTEIN"/>
    <property type="match status" value="1"/>
</dbReference>
<dbReference type="EMBL" id="JAGQLL010000041">
    <property type="protein sequence ID" value="MCA9380228.1"/>
    <property type="molecule type" value="Genomic_DNA"/>
</dbReference>
<evidence type="ECO:0000313" key="6">
    <source>
        <dbReference type="EMBL" id="MCA9380228.1"/>
    </source>
</evidence>
<sequence>MIPKLLVVVQFVSLIFIVIISDSSITSNPISLIIFSLAILIGLIPILQKNFKVNIFPEVTKNMDLVTSGIYKFIRHPMYLSVLLVGISFVIADPKPLILLVWMILLINLHLKMDIEEINLIKTFPEYKEYRNSTKRLIPFIY</sequence>
<evidence type="ECO:0000256" key="5">
    <source>
        <dbReference type="SAM" id="Phobius"/>
    </source>
</evidence>
<proteinExistence type="predicted"/>
<evidence type="ECO:0000256" key="4">
    <source>
        <dbReference type="ARBA" id="ARBA00023136"/>
    </source>
</evidence>
<dbReference type="AlphaFoldDB" id="A0A955IBI1"/>
<feature type="transmembrane region" description="Helical" evidence="5">
    <location>
        <begin position="30"/>
        <end position="47"/>
    </location>
</feature>
<keyword evidence="4 5" id="KW-0472">Membrane</keyword>
<dbReference type="Proteomes" id="UP000745577">
    <property type="component" value="Unassembled WGS sequence"/>
</dbReference>
<organism evidence="6 7">
    <name type="scientific">Candidatus Dojkabacteria bacterium</name>
    <dbReference type="NCBI Taxonomy" id="2099670"/>
    <lineage>
        <taxon>Bacteria</taxon>
        <taxon>Candidatus Dojkabacteria</taxon>
    </lineage>
</organism>
<dbReference type="InterPro" id="IPR052527">
    <property type="entry name" value="Metal_cation-efflux_comp"/>
</dbReference>
<dbReference type="Gene3D" id="1.20.120.1630">
    <property type="match status" value="1"/>
</dbReference>
<evidence type="ECO:0000256" key="3">
    <source>
        <dbReference type="ARBA" id="ARBA00022989"/>
    </source>
</evidence>
<evidence type="ECO:0000313" key="7">
    <source>
        <dbReference type="Proteomes" id="UP000745577"/>
    </source>
</evidence>
<evidence type="ECO:0000256" key="2">
    <source>
        <dbReference type="ARBA" id="ARBA00022692"/>
    </source>
</evidence>
<comment type="subcellular location">
    <subcellularLocation>
        <location evidence="1">Membrane</location>
        <topology evidence="1">Multi-pass membrane protein</topology>
    </subcellularLocation>
</comment>
<reference evidence="6" key="2">
    <citation type="journal article" date="2021" name="Microbiome">
        <title>Successional dynamics and alternative stable states in a saline activated sludge microbial community over 9 years.</title>
        <authorList>
            <person name="Wang Y."/>
            <person name="Ye J."/>
            <person name="Ju F."/>
            <person name="Liu L."/>
            <person name="Boyd J.A."/>
            <person name="Deng Y."/>
            <person name="Parks D.H."/>
            <person name="Jiang X."/>
            <person name="Yin X."/>
            <person name="Woodcroft B.J."/>
            <person name="Tyson G.W."/>
            <person name="Hugenholtz P."/>
            <person name="Polz M.F."/>
            <person name="Zhang T."/>
        </authorList>
    </citation>
    <scope>NUCLEOTIDE SEQUENCE</scope>
    <source>
        <strain evidence="6">HKST-UBA15</strain>
    </source>
</reference>
<protein>
    <submittedName>
        <fullName evidence="6">Isoprenylcysteine carboxylmethyltransferase family protein</fullName>
    </submittedName>
</protein>
<dbReference type="InterPro" id="IPR007269">
    <property type="entry name" value="ICMT_MeTrfase"/>
</dbReference>
<dbReference type="GO" id="GO:0004671">
    <property type="term" value="F:protein C-terminal S-isoprenylcysteine carboxyl O-methyltransferase activity"/>
    <property type="evidence" value="ECO:0007669"/>
    <property type="project" value="InterPro"/>
</dbReference>
<evidence type="ECO:0000256" key="1">
    <source>
        <dbReference type="ARBA" id="ARBA00004141"/>
    </source>
</evidence>
<name>A0A955IBI1_9BACT</name>
<dbReference type="GO" id="GO:0016020">
    <property type="term" value="C:membrane"/>
    <property type="evidence" value="ECO:0007669"/>
    <property type="project" value="UniProtKB-SubCell"/>
</dbReference>
<reference evidence="6" key="1">
    <citation type="submission" date="2020-04" db="EMBL/GenBank/DDBJ databases">
        <authorList>
            <person name="Zhang T."/>
        </authorList>
    </citation>
    <scope>NUCLEOTIDE SEQUENCE</scope>
    <source>
        <strain evidence="6">HKST-UBA15</strain>
    </source>
</reference>
<dbReference type="Pfam" id="PF04140">
    <property type="entry name" value="ICMT"/>
    <property type="match status" value="1"/>
</dbReference>
<comment type="caution">
    <text evidence="6">The sequence shown here is derived from an EMBL/GenBank/DDBJ whole genome shotgun (WGS) entry which is preliminary data.</text>
</comment>
<accession>A0A955IBI1</accession>
<gene>
    <name evidence="6" type="ORF">KC675_03555</name>
</gene>